<dbReference type="InterPro" id="IPR013112">
    <property type="entry name" value="FAD-bd_8"/>
</dbReference>
<evidence type="ECO:0000313" key="15">
    <source>
        <dbReference type="EMBL" id="CED57867.1"/>
    </source>
</evidence>
<evidence type="ECO:0000259" key="14">
    <source>
        <dbReference type="PROSITE" id="PS51384"/>
    </source>
</evidence>
<keyword evidence="4 13" id="KW-0812">Transmembrane</keyword>
<dbReference type="HOGENOM" id="CLU_003827_19_0_6"/>
<dbReference type="GO" id="GO:0046872">
    <property type="term" value="F:metal ion binding"/>
    <property type="evidence" value="ECO:0007669"/>
    <property type="project" value="UniProtKB-KW"/>
</dbReference>
<evidence type="ECO:0000256" key="5">
    <source>
        <dbReference type="ARBA" id="ARBA00022714"/>
    </source>
</evidence>
<feature type="transmembrane region" description="Helical" evidence="13">
    <location>
        <begin position="134"/>
        <end position="154"/>
    </location>
</feature>
<protein>
    <submittedName>
        <fullName evidence="15">Ferric reductase NAD binding protein</fullName>
    </submittedName>
</protein>
<feature type="transmembrane region" description="Helical" evidence="13">
    <location>
        <begin position="110"/>
        <end position="127"/>
    </location>
</feature>
<reference evidence="16" key="1">
    <citation type="submission" date="2014-09" db="EMBL/GenBank/DDBJ databases">
        <authorList>
            <person name="Hjerde E."/>
        </authorList>
    </citation>
    <scope>NUCLEOTIDE SEQUENCE [LARGE SCALE GENOMIC DNA]</scope>
    <source>
        <strain evidence="16">06/09/139</strain>
    </source>
</reference>
<dbReference type="InterPro" id="IPR013130">
    <property type="entry name" value="Fe3_Rdtase_TM_dom"/>
</dbReference>
<evidence type="ECO:0000256" key="4">
    <source>
        <dbReference type="ARBA" id="ARBA00022692"/>
    </source>
</evidence>
<keyword evidence="9" id="KW-0560">Oxidoreductase</keyword>
<dbReference type="InterPro" id="IPR050415">
    <property type="entry name" value="MRET"/>
</dbReference>
<dbReference type="EMBL" id="LN554847">
    <property type="protein sequence ID" value="CED57867.1"/>
    <property type="molecule type" value="Genomic_DNA"/>
</dbReference>
<dbReference type="PANTHER" id="PTHR47354:SF8">
    <property type="entry name" value="1,2-PHENYLACETYL-COA EPOXIDASE, SUBUNIT E"/>
    <property type="match status" value="1"/>
</dbReference>
<dbReference type="InterPro" id="IPR017927">
    <property type="entry name" value="FAD-bd_FR_type"/>
</dbReference>
<dbReference type="Pfam" id="PF00175">
    <property type="entry name" value="NAD_binding_1"/>
    <property type="match status" value="1"/>
</dbReference>
<evidence type="ECO:0000256" key="8">
    <source>
        <dbReference type="ARBA" id="ARBA00022989"/>
    </source>
</evidence>
<dbReference type="PANTHER" id="PTHR47354">
    <property type="entry name" value="NADH OXIDOREDUCTASE HCR"/>
    <property type="match status" value="1"/>
</dbReference>
<dbReference type="GeneID" id="28543510"/>
<dbReference type="GO" id="GO:0051537">
    <property type="term" value="F:2 iron, 2 sulfur cluster binding"/>
    <property type="evidence" value="ECO:0007669"/>
    <property type="project" value="UniProtKB-KW"/>
</dbReference>
<keyword evidence="12 13" id="KW-0472">Membrane</keyword>
<dbReference type="GO" id="GO:0016020">
    <property type="term" value="C:membrane"/>
    <property type="evidence" value="ECO:0007669"/>
    <property type="project" value="UniProtKB-SubCell"/>
</dbReference>
<dbReference type="OrthoDB" id="9796486at2"/>
<gene>
    <name evidence="15" type="ORF">AWOD_II_1253</name>
</gene>
<sequence>MNTLKRFLFPCFIIIASIGLWFLLPDNLELVRKIPAFFAAISMICMALAMLISARPKWIEPITGGMDKAYVWHKWLGITGLIGASFHWLLVPGPAGNGINPQLADIGEEFGQFAMYGLLLLGGISMVRKIPYRLWFYTHKLMGPIFLISVYHTFFSDVPFEFNSQTGIALFIVSLIGCISWIYKTLFKKRTVKTYHVSKITPLDDAIEVSLIAHKESIQYHSGQFAYLDFGFDSIEHYHPFTITSAPHERDLSFIIRSLGKHTSELQQRVTVGQTVKIDGAYGRLHTKRDMNKPQIWIAGGIGITPFVSWLKQSQTTNQEVHLFYTGRGKLYDIMLAKLTALITSDKVKLHKQENENDFLTGDKISTVINQELTQHQVFACGPTPMLKALKSQLSKKGMKETQWHNENFAMR</sequence>
<keyword evidence="11" id="KW-0411">Iron-sulfur</keyword>
<evidence type="ECO:0000256" key="10">
    <source>
        <dbReference type="ARBA" id="ARBA00023004"/>
    </source>
</evidence>
<comment type="cofactor">
    <cofactor evidence="1">
        <name>FAD</name>
        <dbReference type="ChEBI" id="CHEBI:57692"/>
    </cofactor>
</comment>
<dbReference type="Gene3D" id="3.40.50.80">
    <property type="entry name" value="Nucleotide-binding domain of ferredoxin-NADP reductase (FNR) module"/>
    <property type="match status" value="1"/>
</dbReference>
<comment type="subcellular location">
    <subcellularLocation>
        <location evidence="2">Membrane</location>
        <topology evidence="2">Multi-pass membrane protein</topology>
    </subcellularLocation>
</comment>
<accession>A0A090IBF9</accession>
<dbReference type="SUPFAM" id="SSF52343">
    <property type="entry name" value="Ferredoxin reductase-like, C-terminal NADP-linked domain"/>
    <property type="match status" value="1"/>
</dbReference>
<dbReference type="PROSITE" id="PS51384">
    <property type="entry name" value="FAD_FR"/>
    <property type="match status" value="1"/>
</dbReference>
<evidence type="ECO:0000256" key="7">
    <source>
        <dbReference type="ARBA" id="ARBA00022827"/>
    </source>
</evidence>
<dbReference type="SUPFAM" id="SSF63380">
    <property type="entry name" value="Riboflavin synthase domain-like"/>
    <property type="match status" value="1"/>
</dbReference>
<dbReference type="InterPro" id="IPR001433">
    <property type="entry name" value="OxRdtase_FAD/NAD-bd"/>
</dbReference>
<name>A0A090IBF9_9GAMM</name>
<dbReference type="GO" id="GO:0016491">
    <property type="term" value="F:oxidoreductase activity"/>
    <property type="evidence" value="ECO:0007669"/>
    <property type="project" value="UniProtKB-KW"/>
</dbReference>
<feature type="transmembrane region" description="Helical" evidence="13">
    <location>
        <begin position="166"/>
        <end position="183"/>
    </location>
</feature>
<dbReference type="Proteomes" id="UP000032427">
    <property type="component" value="Chromosome 2"/>
</dbReference>
<proteinExistence type="predicted"/>
<evidence type="ECO:0000313" key="16">
    <source>
        <dbReference type="Proteomes" id="UP000032427"/>
    </source>
</evidence>
<feature type="domain" description="FAD-binding FR-type" evidence="14">
    <location>
        <begin position="187"/>
        <end position="288"/>
    </location>
</feature>
<evidence type="ECO:0000256" key="1">
    <source>
        <dbReference type="ARBA" id="ARBA00001974"/>
    </source>
</evidence>
<keyword evidence="5" id="KW-0001">2Fe-2S</keyword>
<dbReference type="PATRIC" id="fig|80852.17.peg.4062"/>
<evidence type="ECO:0000256" key="12">
    <source>
        <dbReference type="ARBA" id="ARBA00023136"/>
    </source>
</evidence>
<dbReference type="CDD" id="cd06198">
    <property type="entry name" value="FNR_like_3"/>
    <property type="match status" value="1"/>
</dbReference>
<dbReference type="STRING" id="80852.AWOD_II_1253"/>
<keyword evidence="6" id="KW-0479">Metal-binding</keyword>
<dbReference type="GO" id="GO:0050660">
    <property type="term" value="F:flavin adenine dinucleotide binding"/>
    <property type="evidence" value="ECO:0007669"/>
    <property type="project" value="TreeGrafter"/>
</dbReference>
<dbReference type="Pfam" id="PF08022">
    <property type="entry name" value="FAD_binding_8"/>
    <property type="match status" value="1"/>
</dbReference>
<organism evidence="15 16">
    <name type="scientific">Aliivibrio wodanis</name>
    <dbReference type="NCBI Taxonomy" id="80852"/>
    <lineage>
        <taxon>Bacteria</taxon>
        <taxon>Pseudomonadati</taxon>
        <taxon>Pseudomonadota</taxon>
        <taxon>Gammaproteobacteria</taxon>
        <taxon>Vibrionales</taxon>
        <taxon>Vibrionaceae</taxon>
        <taxon>Aliivibrio</taxon>
    </lineage>
</organism>
<evidence type="ECO:0000256" key="13">
    <source>
        <dbReference type="SAM" id="Phobius"/>
    </source>
</evidence>
<dbReference type="InterPro" id="IPR017938">
    <property type="entry name" value="Riboflavin_synthase-like_b-brl"/>
</dbReference>
<evidence type="ECO:0000256" key="6">
    <source>
        <dbReference type="ARBA" id="ARBA00022723"/>
    </source>
</evidence>
<dbReference type="Pfam" id="PF01794">
    <property type="entry name" value="Ferric_reduct"/>
    <property type="match status" value="1"/>
</dbReference>
<evidence type="ECO:0000256" key="11">
    <source>
        <dbReference type="ARBA" id="ARBA00023014"/>
    </source>
</evidence>
<keyword evidence="7" id="KW-0274">FAD</keyword>
<feature type="transmembrane region" description="Helical" evidence="13">
    <location>
        <begin position="75"/>
        <end position="90"/>
    </location>
</feature>
<dbReference type="InterPro" id="IPR039261">
    <property type="entry name" value="FNR_nucleotide-bd"/>
</dbReference>
<keyword evidence="16" id="KW-1185">Reference proteome</keyword>
<feature type="transmembrane region" description="Helical" evidence="13">
    <location>
        <begin position="7"/>
        <end position="24"/>
    </location>
</feature>
<keyword evidence="10" id="KW-0408">Iron</keyword>
<evidence type="ECO:0000256" key="9">
    <source>
        <dbReference type="ARBA" id="ARBA00023002"/>
    </source>
</evidence>
<dbReference type="KEGG" id="awd:AWOD_II_1253"/>
<dbReference type="AlphaFoldDB" id="A0A090IBF9"/>
<keyword evidence="8 13" id="KW-1133">Transmembrane helix</keyword>
<evidence type="ECO:0000256" key="3">
    <source>
        <dbReference type="ARBA" id="ARBA00022630"/>
    </source>
</evidence>
<feature type="transmembrane region" description="Helical" evidence="13">
    <location>
        <begin position="36"/>
        <end position="54"/>
    </location>
</feature>
<keyword evidence="3" id="KW-0285">Flavoprotein</keyword>
<evidence type="ECO:0000256" key="2">
    <source>
        <dbReference type="ARBA" id="ARBA00004141"/>
    </source>
</evidence>
<dbReference type="Gene3D" id="2.40.30.10">
    <property type="entry name" value="Translation factors"/>
    <property type="match status" value="1"/>
</dbReference>